<dbReference type="GO" id="GO:0003755">
    <property type="term" value="F:peptidyl-prolyl cis-trans isomerase activity"/>
    <property type="evidence" value="ECO:0007669"/>
    <property type="project" value="UniProtKB-KW"/>
</dbReference>
<dbReference type="Gene3D" id="1.20.120.1150">
    <property type="match status" value="1"/>
</dbReference>
<dbReference type="OrthoDB" id="16120at2759"/>
<feature type="compositionally biased region" description="Low complexity" evidence="8">
    <location>
        <begin position="1"/>
        <end position="15"/>
    </location>
</feature>
<comment type="subcellular location">
    <subcellularLocation>
        <location evidence="2 7">Cytoplasm</location>
    </subcellularLocation>
</comment>
<dbReference type="Pfam" id="PF03095">
    <property type="entry name" value="PTPA"/>
    <property type="match status" value="1"/>
</dbReference>
<dbReference type="GO" id="GO:0007052">
    <property type="term" value="P:mitotic spindle organization"/>
    <property type="evidence" value="ECO:0007669"/>
    <property type="project" value="TreeGrafter"/>
</dbReference>
<feature type="region of interest" description="Disordered" evidence="8">
    <location>
        <begin position="1"/>
        <end position="25"/>
    </location>
</feature>
<keyword evidence="5 7" id="KW-0697">Rotamase</keyword>
<dbReference type="GO" id="GO:0008160">
    <property type="term" value="F:protein tyrosine phosphatase activator activity"/>
    <property type="evidence" value="ECO:0007669"/>
    <property type="project" value="TreeGrafter"/>
</dbReference>
<dbReference type="AlphaFoldDB" id="A0A7J7NT24"/>
<evidence type="ECO:0000256" key="5">
    <source>
        <dbReference type="ARBA" id="ARBA00023110"/>
    </source>
</evidence>
<comment type="function">
    <text evidence="7">PPIases accelerate the folding of proteins. It catalyzes the cis-trans isomerization of proline imidic peptide bonds in oligopeptides.</text>
</comment>
<evidence type="ECO:0000256" key="7">
    <source>
        <dbReference type="RuleBase" id="RU361210"/>
    </source>
</evidence>
<keyword evidence="6 7" id="KW-0413">Isomerase</keyword>
<protein>
    <recommendedName>
        <fullName evidence="7">Serine/threonine-protein phosphatase 2A activator</fullName>
        <ecNumber evidence="7">5.2.1.8</ecNumber>
    </recommendedName>
    <alternativeName>
        <fullName evidence="7">Phosphotyrosyl phosphatase activator</fullName>
    </alternativeName>
</protein>
<evidence type="ECO:0000256" key="3">
    <source>
        <dbReference type="ARBA" id="ARBA00011019"/>
    </source>
</evidence>
<dbReference type="GO" id="GO:0005634">
    <property type="term" value="C:nucleus"/>
    <property type="evidence" value="ECO:0007669"/>
    <property type="project" value="TreeGrafter"/>
</dbReference>
<evidence type="ECO:0000256" key="1">
    <source>
        <dbReference type="ARBA" id="ARBA00000971"/>
    </source>
</evidence>
<evidence type="ECO:0000256" key="8">
    <source>
        <dbReference type="SAM" id="MobiDB-lite"/>
    </source>
</evidence>
<proteinExistence type="inferred from homology"/>
<sequence length="403" mass="45603">MEPQTPLPITTTTPEETPPPPPITHHHLCPPSTACCNCGNPTTPPPTWSDTSPPPNYRPIRSPAINLPPNNSQQSIILAPVPKSQQVPTLTPPHNYQIPIKKIQSPDDIRRFHDSFSGKNFLGFIVSLSESIRSKKISDQCHQSQTINYIISIIDKLNGWVDEIPPVQQSARYGNYSFRVWHERLNENVGNLMAGLLEEEMRPATVEIVPYFTDGFGNASRIDYGTGHETNFMAWLYCLARLGVIKEEDYQAVVLRVFVKYLDLMRKLQNVYCLEPAGSHGVWGLDDYHFLPFIFGSSQLIDHKYMKPKSIHNQDILDNFGDEYMYLSGISFVKKVKKGLFAEHSPLLDDISGVPNWNKVNSGLLKMYKVEVLEKVPIMQHFLFGSLIKCLNVKIVSKKCVSL</sequence>
<keyword evidence="10" id="KW-1185">Reference proteome</keyword>
<keyword evidence="4 7" id="KW-0963">Cytoplasm</keyword>
<dbReference type="Proteomes" id="UP000541444">
    <property type="component" value="Unassembled WGS sequence"/>
</dbReference>
<dbReference type="CDD" id="cd04087">
    <property type="entry name" value="PTPA"/>
    <property type="match status" value="1"/>
</dbReference>
<gene>
    <name evidence="9" type="ORF">GIB67_043045</name>
</gene>
<dbReference type="EC" id="5.2.1.8" evidence="7"/>
<evidence type="ECO:0000313" key="10">
    <source>
        <dbReference type="Proteomes" id="UP000541444"/>
    </source>
</evidence>
<evidence type="ECO:0000313" key="9">
    <source>
        <dbReference type="EMBL" id="KAF6170355.1"/>
    </source>
</evidence>
<comment type="caution">
    <text evidence="9">The sequence shown here is derived from an EMBL/GenBank/DDBJ whole genome shotgun (WGS) entry which is preliminary data.</text>
</comment>
<comment type="similarity">
    <text evidence="3 7">Belongs to the PTPA-type PPIase family.</text>
</comment>
<evidence type="ECO:0000256" key="2">
    <source>
        <dbReference type="ARBA" id="ARBA00004496"/>
    </source>
</evidence>
<organism evidence="9 10">
    <name type="scientific">Kingdonia uniflora</name>
    <dbReference type="NCBI Taxonomy" id="39325"/>
    <lineage>
        <taxon>Eukaryota</taxon>
        <taxon>Viridiplantae</taxon>
        <taxon>Streptophyta</taxon>
        <taxon>Embryophyta</taxon>
        <taxon>Tracheophyta</taxon>
        <taxon>Spermatophyta</taxon>
        <taxon>Magnoliopsida</taxon>
        <taxon>Ranunculales</taxon>
        <taxon>Circaeasteraceae</taxon>
        <taxon>Kingdonia</taxon>
    </lineage>
</organism>
<dbReference type="EMBL" id="JACGCM010000593">
    <property type="protein sequence ID" value="KAF6170355.1"/>
    <property type="molecule type" value="Genomic_DNA"/>
</dbReference>
<dbReference type="FunFam" id="1.20.120.1150:FF:000002">
    <property type="entry name" value="Serine/threonine-protein phosphatase 2A activator"/>
    <property type="match status" value="1"/>
</dbReference>
<reference evidence="9 10" key="1">
    <citation type="journal article" date="2020" name="IScience">
        <title>Genome Sequencing of the Endangered Kingdonia uniflora (Circaeasteraceae, Ranunculales) Reveals Potential Mechanisms of Evolutionary Specialization.</title>
        <authorList>
            <person name="Sun Y."/>
            <person name="Deng T."/>
            <person name="Zhang A."/>
            <person name="Moore M.J."/>
            <person name="Landis J.B."/>
            <person name="Lin N."/>
            <person name="Zhang H."/>
            <person name="Zhang X."/>
            <person name="Huang J."/>
            <person name="Zhang X."/>
            <person name="Sun H."/>
            <person name="Wang H."/>
        </authorList>
    </citation>
    <scope>NUCLEOTIDE SEQUENCE [LARGE SCALE GENOMIC DNA]</scope>
    <source>
        <strain evidence="9">TB1705</strain>
        <tissue evidence="9">Leaf</tissue>
    </source>
</reference>
<dbReference type="SUPFAM" id="SSF140984">
    <property type="entry name" value="PTPA-like"/>
    <property type="match status" value="1"/>
</dbReference>
<dbReference type="InterPro" id="IPR037218">
    <property type="entry name" value="PTPA_sf"/>
</dbReference>
<comment type="catalytic activity">
    <reaction evidence="1 7">
        <text>[protein]-peptidylproline (omega=180) = [protein]-peptidylproline (omega=0)</text>
        <dbReference type="Rhea" id="RHEA:16237"/>
        <dbReference type="Rhea" id="RHEA-COMP:10747"/>
        <dbReference type="Rhea" id="RHEA-COMP:10748"/>
        <dbReference type="ChEBI" id="CHEBI:83833"/>
        <dbReference type="ChEBI" id="CHEBI:83834"/>
        <dbReference type="EC" id="5.2.1.8"/>
    </reaction>
</comment>
<dbReference type="GO" id="GO:0000159">
    <property type="term" value="C:protein phosphatase type 2A complex"/>
    <property type="evidence" value="ECO:0007669"/>
    <property type="project" value="TreeGrafter"/>
</dbReference>
<evidence type="ECO:0000256" key="4">
    <source>
        <dbReference type="ARBA" id="ARBA00022490"/>
    </source>
</evidence>
<name>A0A7J7NT24_9MAGN</name>
<dbReference type="InterPro" id="IPR043170">
    <property type="entry name" value="PTPA_C_lid"/>
</dbReference>
<dbReference type="InterPro" id="IPR004327">
    <property type="entry name" value="Phstyr_phstse_ac"/>
</dbReference>
<evidence type="ECO:0000256" key="6">
    <source>
        <dbReference type="ARBA" id="ARBA00023235"/>
    </source>
</evidence>
<dbReference type="PANTHER" id="PTHR10012:SF0">
    <property type="entry name" value="SERINE_THREONINE-PROTEIN PHOSPHATASE 2A ACTIVATOR"/>
    <property type="match status" value="1"/>
</dbReference>
<dbReference type="PANTHER" id="PTHR10012">
    <property type="entry name" value="SERINE/THREONINE-PROTEIN PHOSPHATASE 2A REGULATORY SUBUNIT B"/>
    <property type="match status" value="1"/>
</dbReference>
<dbReference type="GO" id="GO:0005737">
    <property type="term" value="C:cytoplasm"/>
    <property type="evidence" value="ECO:0007669"/>
    <property type="project" value="UniProtKB-SubCell"/>
</dbReference>
<accession>A0A7J7NT24</accession>